<evidence type="ECO:0000313" key="2">
    <source>
        <dbReference type="Proteomes" id="UP001244297"/>
    </source>
</evidence>
<gene>
    <name evidence="1" type="ORF">QWZ18_11755</name>
</gene>
<organism evidence="1 2">
    <name type="scientific">Methylobacterium longum</name>
    <dbReference type="NCBI Taxonomy" id="767694"/>
    <lineage>
        <taxon>Bacteria</taxon>
        <taxon>Pseudomonadati</taxon>
        <taxon>Pseudomonadota</taxon>
        <taxon>Alphaproteobacteria</taxon>
        <taxon>Hyphomicrobiales</taxon>
        <taxon>Methylobacteriaceae</taxon>
        <taxon>Methylobacterium</taxon>
    </lineage>
</organism>
<sequence>MKNLNLETSTATAFSNHDTLLTEFDLARRQNRSVKTIRNQRVLGGGVPFIKIGRLVRYRLSDVIPWENARLHSSTSDRGGADA</sequence>
<name>A0ABT8APB4_9HYPH</name>
<reference evidence="2" key="1">
    <citation type="journal article" date="2019" name="Int. J. Syst. Evol. Microbiol.">
        <title>The Global Catalogue of Microorganisms (GCM) 10K type strain sequencing project: providing services to taxonomists for standard genome sequencing and annotation.</title>
        <authorList>
            <consortium name="The Broad Institute Genomics Platform"/>
            <consortium name="The Broad Institute Genome Sequencing Center for Infectious Disease"/>
            <person name="Wu L."/>
            <person name="Ma J."/>
        </authorList>
    </citation>
    <scope>NUCLEOTIDE SEQUENCE [LARGE SCALE GENOMIC DNA]</scope>
    <source>
        <strain evidence="2">CECT 7806</strain>
    </source>
</reference>
<dbReference type="RefSeq" id="WP_238284665.1">
    <property type="nucleotide sequence ID" value="NZ_BPQS01000001.1"/>
</dbReference>
<comment type="caution">
    <text evidence="1">The sequence shown here is derived from an EMBL/GenBank/DDBJ whole genome shotgun (WGS) entry which is preliminary data.</text>
</comment>
<proteinExistence type="predicted"/>
<dbReference type="Proteomes" id="UP001244297">
    <property type="component" value="Unassembled WGS sequence"/>
</dbReference>
<protein>
    <submittedName>
        <fullName evidence="1">Transcriptional regulator</fullName>
    </submittedName>
</protein>
<accession>A0ABT8APB4</accession>
<keyword evidence="2" id="KW-1185">Reference proteome</keyword>
<dbReference type="InterPro" id="IPR009061">
    <property type="entry name" value="DNA-bd_dom_put_sf"/>
</dbReference>
<evidence type="ECO:0000313" key="1">
    <source>
        <dbReference type="EMBL" id="MDN3571295.1"/>
    </source>
</evidence>
<dbReference type="EMBL" id="JAUFPT010000032">
    <property type="protein sequence ID" value="MDN3571295.1"/>
    <property type="molecule type" value="Genomic_DNA"/>
</dbReference>
<dbReference type="SUPFAM" id="SSF46955">
    <property type="entry name" value="Putative DNA-binding domain"/>
    <property type="match status" value="1"/>
</dbReference>